<name>A0A2B7Y3V4_POLH7</name>
<protein>
    <submittedName>
        <fullName evidence="2">Uncharacterized protein</fullName>
    </submittedName>
</protein>
<evidence type="ECO:0000313" key="3">
    <source>
        <dbReference type="Proteomes" id="UP000224634"/>
    </source>
</evidence>
<dbReference type="AlphaFoldDB" id="A0A2B7Y3V4"/>
<dbReference type="Proteomes" id="UP000224634">
    <property type="component" value="Unassembled WGS sequence"/>
</dbReference>
<evidence type="ECO:0000313" key="2">
    <source>
        <dbReference type="EMBL" id="PGH15713.1"/>
    </source>
</evidence>
<reference evidence="2 3" key="1">
    <citation type="submission" date="2017-10" db="EMBL/GenBank/DDBJ databases">
        <title>Comparative genomics in systemic dimorphic fungi from Ajellomycetaceae.</title>
        <authorList>
            <person name="Munoz J.F."/>
            <person name="Mcewen J.G."/>
            <person name="Clay O.K."/>
            <person name="Cuomo C.A."/>
        </authorList>
    </citation>
    <scope>NUCLEOTIDE SEQUENCE [LARGE SCALE GENOMIC DNA]</scope>
    <source>
        <strain evidence="2 3">UAMH7299</strain>
    </source>
</reference>
<feature type="region of interest" description="Disordered" evidence="1">
    <location>
        <begin position="138"/>
        <end position="218"/>
    </location>
</feature>
<feature type="compositionally biased region" description="Polar residues" evidence="1">
    <location>
        <begin position="182"/>
        <end position="191"/>
    </location>
</feature>
<sequence>MAPNTPTYHPPTNLTSPLVPQSRPGASPSTDLLPHGVSEPPQARSELRARSIQSSARERQHGALNILRDREVLMFQAVAHNESIPQTRRLYMHHFIGLQHPGNFSLTIGVRSNENNTGSTAAQGNTGITTTATATGVATTPASAPAPAANRPGPGPTTAWNRQRRRGPIVDIIEADEGWRTDAQTRSTTSGRPAPSPSRRKLRGGMKAPGSQASPRRG</sequence>
<dbReference type="STRING" id="1447883.A0A2B7Y3V4"/>
<keyword evidence="3" id="KW-1185">Reference proteome</keyword>
<dbReference type="OrthoDB" id="4171340at2759"/>
<organism evidence="2 3">
    <name type="scientific">Polytolypa hystricis (strain UAMH7299)</name>
    <dbReference type="NCBI Taxonomy" id="1447883"/>
    <lineage>
        <taxon>Eukaryota</taxon>
        <taxon>Fungi</taxon>
        <taxon>Dikarya</taxon>
        <taxon>Ascomycota</taxon>
        <taxon>Pezizomycotina</taxon>
        <taxon>Eurotiomycetes</taxon>
        <taxon>Eurotiomycetidae</taxon>
        <taxon>Onygenales</taxon>
        <taxon>Onygenales incertae sedis</taxon>
        <taxon>Polytolypa</taxon>
    </lineage>
</organism>
<dbReference type="EMBL" id="PDNA01000080">
    <property type="protein sequence ID" value="PGH15713.1"/>
    <property type="molecule type" value="Genomic_DNA"/>
</dbReference>
<evidence type="ECO:0000256" key="1">
    <source>
        <dbReference type="SAM" id="MobiDB-lite"/>
    </source>
</evidence>
<feature type="region of interest" description="Disordered" evidence="1">
    <location>
        <begin position="1"/>
        <end position="59"/>
    </location>
</feature>
<proteinExistence type="predicted"/>
<feature type="compositionally biased region" description="Low complexity" evidence="1">
    <location>
        <begin position="138"/>
        <end position="159"/>
    </location>
</feature>
<feature type="compositionally biased region" description="Polar residues" evidence="1">
    <location>
        <begin position="1"/>
        <end position="19"/>
    </location>
</feature>
<gene>
    <name evidence="2" type="ORF">AJ80_05421</name>
</gene>
<accession>A0A2B7Y3V4</accession>
<comment type="caution">
    <text evidence="2">The sequence shown here is derived from an EMBL/GenBank/DDBJ whole genome shotgun (WGS) entry which is preliminary data.</text>
</comment>